<dbReference type="InterPro" id="IPR023353">
    <property type="entry name" value="LemA-like_dom_sf"/>
</dbReference>
<evidence type="ECO:0000313" key="9">
    <source>
        <dbReference type="Proteomes" id="UP000057737"/>
    </source>
</evidence>
<dbReference type="RefSeq" id="WP_066509229.1">
    <property type="nucleotide sequence ID" value="NZ_LNCU01000081.1"/>
</dbReference>
<sequence length="206" mass="22733">MRKLWTVLATLATLSLTNCGYNAIQTNDEQVKSAWSEVVNQYQRRADLVPNLVNSVKGFAQQEKDVLLGVTNARAKVGSIQATPEVLNDPAAFQKFTQAQGELTGALSRLLVVTENYPQLKSDALFRDLMAQLEGTENRITVARNRYIKAVQEYNVGIRTFPNNLTAMAFGYKDKPNFTVDNEKEISTAPKVDFNPAPAPAPAPSK</sequence>
<organism evidence="8 9">
    <name type="scientific">Bradyrhizobium macuxiense</name>
    <dbReference type="NCBI Taxonomy" id="1755647"/>
    <lineage>
        <taxon>Bacteria</taxon>
        <taxon>Pseudomonadati</taxon>
        <taxon>Pseudomonadota</taxon>
        <taxon>Alphaproteobacteria</taxon>
        <taxon>Hyphomicrobiales</taxon>
        <taxon>Nitrobacteraceae</taxon>
        <taxon>Bradyrhizobium</taxon>
    </lineage>
</organism>
<dbReference type="AlphaFoldDB" id="A0A109JQ90"/>
<accession>A0A109JQ90</accession>
<dbReference type="Proteomes" id="UP000057737">
    <property type="component" value="Unassembled WGS sequence"/>
</dbReference>
<gene>
    <name evidence="8" type="ORF">AS156_09540</name>
</gene>
<evidence type="ECO:0000256" key="5">
    <source>
        <dbReference type="ARBA" id="ARBA00023136"/>
    </source>
</evidence>
<dbReference type="SUPFAM" id="SSF140478">
    <property type="entry name" value="LemA-like"/>
    <property type="match status" value="1"/>
</dbReference>
<comment type="similarity">
    <text evidence="2">Belongs to the LemA family.</text>
</comment>
<comment type="caution">
    <text evidence="8">The sequence shown here is derived from an EMBL/GenBank/DDBJ whole genome shotgun (WGS) entry which is preliminary data.</text>
</comment>
<proteinExistence type="inferred from homology"/>
<name>A0A109JQ90_9BRAD</name>
<evidence type="ECO:0000256" key="1">
    <source>
        <dbReference type="ARBA" id="ARBA00004167"/>
    </source>
</evidence>
<protein>
    <recommendedName>
        <fullName evidence="10">LemA protein</fullName>
    </recommendedName>
</protein>
<feature type="compositionally biased region" description="Pro residues" evidence="6">
    <location>
        <begin position="197"/>
        <end position="206"/>
    </location>
</feature>
<comment type="subcellular location">
    <subcellularLocation>
        <location evidence="1">Membrane</location>
        <topology evidence="1">Single-pass membrane protein</topology>
    </subcellularLocation>
</comment>
<reference evidence="8 9" key="1">
    <citation type="submission" date="2015-11" db="EMBL/GenBank/DDBJ databases">
        <title>Draft Genome Sequence of the Strain BR 10303 (Bradyrhizobium sp.) isolated from nodules of Centrolobium paraense.</title>
        <authorList>
            <person name="Zelli J.E."/>
            <person name="Simoes-Araujo J.L."/>
            <person name="Barauna A.C."/>
            <person name="Silva K."/>
        </authorList>
    </citation>
    <scope>NUCLEOTIDE SEQUENCE [LARGE SCALE GENOMIC DNA]</scope>
    <source>
        <strain evidence="8 9">BR 10303</strain>
    </source>
</reference>
<dbReference type="GO" id="GO:0016020">
    <property type="term" value="C:membrane"/>
    <property type="evidence" value="ECO:0007669"/>
    <property type="project" value="UniProtKB-SubCell"/>
</dbReference>
<dbReference type="Gene3D" id="1.20.1440.20">
    <property type="entry name" value="LemA-like domain"/>
    <property type="match status" value="1"/>
</dbReference>
<feature type="region of interest" description="Disordered" evidence="6">
    <location>
        <begin position="184"/>
        <end position="206"/>
    </location>
</feature>
<evidence type="ECO:0000256" key="7">
    <source>
        <dbReference type="SAM" id="SignalP"/>
    </source>
</evidence>
<dbReference type="Pfam" id="PF04011">
    <property type="entry name" value="LemA"/>
    <property type="match status" value="1"/>
</dbReference>
<feature type="chain" id="PRO_5007137074" description="LemA protein" evidence="7">
    <location>
        <begin position="24"/>
        <end position="206"/>
    </location>
</feature>
<evidence type="ECO:0000256" key="6">
    <source>
        <dbReference type="SAM" id="MobiDB-lite"/>
    </source>
</evidence>
<evidence type="ECO:0000256" key="3">
    <source>
        <dbReference type="ARBA" id="ARBA00022692"/>
    </source>
</evidence>
<dbReference type="PANTHER" id="PTHR34478:SF2">
    <property type="entry name" value="MEMBRANE PROTEIN"/>
    <property type="match status" value="1"/>
</dbReference>
<keyword evidence="7" id="KW-0732">Signal</keyword>
<evidence type="ECO:0000313" key="8">
    <source>
        <dbReference type="EMBL" id="KWV52874.1"/>
    </source>
</evidence>
<keyword evidence="5" id="KW-0472">Membrane</keyword>
<dbReference type="InterPro" id="IPR007156">
    <property type="entry name" value="MamQ_LemA"/>
</dbReference>
<keyword evidence="9" id="KW-1185">Reference proteome</keyword>
<evidence type="ECO:0008006" key="10">
    <source>
        <dbReference type="Google" id="ProtNLM"/>
    </source>
</evidence>
<keyword evidence="4" id="KW-1133">Transmembrane helix</keyword>
<feature type="signal peptide" evidence="7">
    <location>
        <begin position="1"/>
        <end position="23"/>
    </location>
</feature>
<dbReference type="PANTHER" id="PTHR34478">
    <property type="entry name" value="PROTEIN LEMA"/>
    <property type="match status" value="1"/>
</dbReference>
<keyword evidence="3" id="KW-0812">Transmembrane</keyword>
<dbReference type="OrthoDB" id="9804152at2"/>
<dbReference type="EMBL" id="LNCU01000081">
    <property type="protein sequence ID" value="KWV52874.1"/>
    <property type="molecule type" value="Genomic_DNA"/>
</dbReference>
<evidence type="ECO:0000256" key="4">
    <source>
        <dbReference type="ARBA" id="ARBA00022989"/>
    </source>
</evidence>
<evidence type="ECO:0000256" key="2">
    <source>
        <dbReference type="ARBA" id="ARBA00008854"/>
    </source>
</evidence>